<proteinExistence type="predicted"/>
<reference evidence="1 2" key="1">
    <citation type="submission" date="2015-07" db="EMBL/GenBank/DDBJ databases">
        <authorList>
            <consortium name="Pathogen Informatics"/>
        </authorList>
    </citation>
    <scope>NUCLEOTIDE SEQUENCE [LARGE SCALE GENOMIC DNA]</scope>
    <source>
        <strain evidence="1 2">A316</strain>
    </source>
</reference>
<protein>
    <submittedName>
        <fullName evidence="1">Uncharacterized protein</fullName>
    </submittedName>
</protein>
<sequence>MATQREIECLGSYVLRGWWGKPQGVTVGNRYVLFRPKSRTHHKHVPYFLDDEGTPRSVYNGEWRSHEVVEIVPLKDAERIIQHYEEGKENMSETLQEQPQPSLAANSTAVVPEVMKDLTDRLAKGVQTYGTPLMTHNGRNALQDLYEELLDAACYVKQLMMEQAK</sequence>
<gene>
    <name evidence="1" type="ORF">ERS013200_00868</name>
</gene>
<evidence type="ECO:0000313" key="2">
    <source>
        <dbReference type="Proteomes" id="UP000041770"/>
    </source>
</evidence>
<evidence type="ECO:0000313" key="1">
    <source>
        <dbReference type="EMBL" id="CSC22192.1"/>
    </source>
</evidence>
<accession>A0A655XTP1</accession>
<dbReference type="Proteomes" id="UP000041770">
    <property type="component" value="Unassembled WGS sequence"/>
</dbReference>
<dbReference type="EMBL" id="CWQY01000004">
    <property type="protein sequence ID" value="CSC22192.1"/>
    <property type="molecule type" value="Genomic_DNA"/>
</dbReference>
<organism evidence="1 2">
    <name type="scientific">Vibrio cholerae</name>
    <dbReference type="NCBI Taxonomy" id="666"/>
    <lineage>
        <taxon>Bacteria</taxon>
        <taxon>Pseudomonadati</taxon>
        <taxon>Pseudomonadota</taxon>
        <taxon>Gammaproteobacteria</taxon>
        <taxon>Vibrionales</taxon>
        <taxon>Vibrionaceae</taxon>
        <taxon>Vibrio</taxon>
    </lineage>
</organism>
<name>A0A655XTP1_VIBCL</name>
<dbReference type="AlphaFoldDB" id="A0A655XTP1"/>
<dbReference type="RefSeq" id="WP_000235374.1">
    <property type="nucleotide sequence ID" value="NZ_CADDXB010000001.1"/>
</dbReference>